<keyword evidence="3" id="KW-1003">Cell membrane</keyword>
<proteinExistence type="inferred from homology"/>
<feature type="transmembrane region" description="Helical" evidence="7">
    <location>
        <begin position="114"/>
        <end position="134"/>
    </location>
</feature>
<evidence type="ECO:0000256" key="1">
    <source>
        <dbReference type="ARBA" id="ARBA00004651"/>
    </source>
</evidence>
<name>A0A521FTP9_9RHOB</name>
<keyword evidence="5 7" id="KW-1133">Transmembrane helix</keyword>
<dbReference type="PANTHER" id="PTHR43663">
    <property type="entry name" value="CHROMATE TRANSPORT PROTEIN-RELATED"/>
    <property type="match status" value="1"/>
</dbReference>
<keyword evidence="6 7" id="KW-0472">Membrane</keyword>
<dbReference type="InterPro" id="IPR052518">
    <property type="entry name" value="CHR_Transporter"/>
</dbReference>
<evidence type="ECO:0000256" key="2">
    <source>
        <dbReference type="ARBA" id="ARBA00005262"/>
    </source>
</evidence>
<dbReference type="Proteomes" id="UP000319014">
    <property type="component" value="Unassembled WGS sequence"/>
</dbReference>
<feature type="transmembrane region" description="Helical" evidence="7">
    <location>
        <begin position="12"/>
        <end position="33"/>
    </location>
</feature>
<dbReference type="OrthoDB" id="8969999at2"/>
<sequence length="176" mass="18505">MTDPLWQILWHMVPLSLASFGGGPAIIAGLDVMVRQNGWIAPQDFLHLFAISRAAPGPGTTLATLIGWRLAGWTGATLASLAIYLPSSLVCYLVYRATSRHRDRKWHRAMREGLAPVGTGLVISGSIALIQISGNGWAGPAISVGAFLIFQGLPRIPAVLVLMAGGAASLLLAALS</sequence>
<dbReference type="RefSeq" id="WP_142665002.1">
    <property type="nucleotide sequence ID" value="NZ_FXTK01000038.1"/>
</dbReference>
<evidence type="ECO:0000256" key="3">
    <source>
        <dbReference type="ARBA" id="ARBA00022475"/>
    </source>
</evidence>
<keyword evidence="9" id="KW-1185">Reference proteome</keyword>
<comment type="subcellular location">
    <subcellularLocation>
        <location evidence="1">Cell membrane</location>
        <topology evidence="1">Multi-pass membrane protein</topology>
    </subcellularLocation>
</comment>
<feature type="transmembrane region" description="Helical" evidence="7">
    <location>
        <begin position="73"/>
        <end position="94"/>
    </location>
</feature>
<dbReference type="GO" id="GO:0005886">
    <property type="term" value="C:plasma membrane"/>
    <property type="evidence" value="ECO:0007669"/>
    <property type="project" value="UniProtKB-SubCell"/>
</dbReference>
<dbReference type="EMBL" id="FXTK01000038">
    <property type="protein sequence ID" value="SMO98930.1"/>
    <property type="molecule type" value="Genomic_DNA"/>
</dbReference>
<reference evidence="8 9" key="1">
    <citation type="submission" date="2017-05" db="EMBL/GenBank/DDBJ databases">
        <authorList>
            <person name="Varghese N."/>
            <person name="Submissions S."/>
        </authorList>
    </citation>
    <scope>NUCLEOTIDE SEQUENCE [LARGE SCALE GENOMIC DNA]</scope>
    <source>
        <strain evidence="8 9">DSM 100094</strain>
    </source>
</reference>
<accession>A0A521FTP9</accession>
<feature type="transmembrane region" description="Helical" evidence="7">
    <location>
        <begin position="154"/>
        <end position="175"/>
    </location>
</feature>
<gene>
    <name evidence="8" type="ORF">SAMN06265221_13813</name>
</gene>
<feature type="transmembrane region" description="Helical" evidence="7">
    <location>
        <begin position="45"/>
        <end position="67"/>
    </location>
</feature>
<dbReference type="Pfam" id="PF02417">
    <property type="entry name" value="Chromate_transp"/>
    <property type="match status" value="1"/>
</dbReference>
<organism evidence="8 9">
    <name type="scientific">Paracoccus laeviglucosivorans</name>
    <dbReference type="NCBI Taxonomy" id="1197861"/>
    <lineage>
        <taxon>Bacteria</taxon>
        <taxon>Pseudomonadati</taxon>
        <taxon>Pseudomonadota</taxon>
        <taxon>Alphaproteobacteria</taxon>
        <taxon>Rhodobacterales</taxon>
        <taxon>Paracoccaceae</taxon>
        <taxon>Paracoccus</taxon>
    </lineage>
</organism>
<evidence type="ECO:0000256" key="5">
    <source>
        <dbReference type="ARBA" id="ARBA00022989"/>
    </source>
</evidence>
<protein>
    <submittedName>
        <fullName evidence="8">Chromate transporter</fullName>
    </submittedName>
</protein>
<evidence type="ECO:0000256" key="7">
    <source>
        <dbReference type="SAM" id="Phobius"/>
    </source>
</evidence>
<dbReference type="InterPro" id="IPR003370">
    <property type="entry name" value="Chromate_transpt"/>
</dbReference>
<evidence type="ECO:0000313" key="8">
    <source>
        <dbReference type="EMBL" id="SMO98930.1"/>
    </source>
</evidence>
<evidence type="ECO:0000256" key="4">
    <source>
        <dbReference type="ARBA" id="ARBA00022692"/>
    </source>
</evidence>
<keyword evidence="4 7" id="KW-0812">Transmembrane</keyword>
<comment type="similarity">
    <text evidence="2">Belongs to the chromate ion transporter (CHR) (TC 2.A.51) family.</text>
</comment>
<dbReference type="GO" id="GO:0015109">
    <property type="term" value="F:chromate transmembrane transporter activity"/>
    <property type="evidence" value="ECO:0007669"/>
    <property type="project" value="InterPro"/>
</dbReference>
<evidence type="ECO:0000313" key="9">
    <source>
        <dbReference type="Proteomes" id="UP000319014"/>
    </source>
</evidence>
<dbReference type="PANTHER" id="PTHR43663:SF1">
    <property type="entry name" value="CHROMATE TRANSPORTER"/>
    <property type="match status" value="1"/>
</dbReference>
<evidence type="ECO:0000256" key="6">
    <source>
        <dbReference type="ARBA" id="ARBA00023136"/>
    </source>
</evidence>
<dbReference type="AlphaFoldDB" id="A0A521FTP9"/>